<evidence type="ECO:0000313" key="3">
    <source>
        <dbReference type="Proteomes" id="UP001472677"/>
    </source>
</evidence>
<dbReference type="EMBL" id="JBBPBM010000039">
    <property type="protein sequence ID" value="KAK8526283.1"/>
    <property type="molecule type" value="Genomic_DNA"/>
</dbReference>
<feature type="compositionally biased region" description="Acidic residues" evidence="1">
    <location>
        <begin position="228"/>
        <end position="239"/>
    </location>
</feature>
<feature type="region of interest" description="Disordered" evidence="1">
    <location>
        <begin position="68"/>
        <end position="110"/>
    </location>
</feature>
<dbReference type="Proteomes" id="UP001472677">
    <property type="component" value="Unassembled WGS sequence"/>
</dbReference>
<feature type="region of interest" description="Disordered" evidence="1">
    <location>
        <begin position="150"/>
        <end position="174"/>
    </location>
</feature>
<dbReference type="PANTHER" id="PTHR31903">
    <property type="entry name" value="F12F1.11-RELATED"/>
    <property type="match status" value="1"/>
</dbReference>
<feature type="compositionally biased region" description="Basic residues" evidence="1">
    <location>
        <begin position="158"/>
        <end position="167"/>
    </location>
</feature>
<reference evidence="2 3" key="1">
    <citation type="journal article" date="2024" name="G3 (Bethesda)">
        <title>Genome assembly of Hibiscus sabdariffa L. provides insights into metabolisms of medicinal natural products.</title>
        <authorList>
            <person name="Kim T."/>
        </authorList>
    </citation>
    <scope>NUCLEOTIDE SEQUENCE [LARGE SCALE GENOMIC DNA]</scope>
    <source>
        <strain evidence="2">TK-2024</strain>
        <tissue evidence="2">Old leaves</tissue>
    </source>
</reference>
<sequence length="279" mass="30602">MKLKNKGKVYPSPSPSPSSSFSGQGHGHPSVLNLLPAAILVLASVLSLDDREVLAYMITRSLKITTTTTTNPSLISGDSSSKKRSSKKHPPPPAAAKSTHSGGGGPSSSHKPPVFDCDCFDCYTSYWFRWDSSPNRELIHQVIEAFEDHLTNGESPKPSKKNGRLKRRDTDSKTVTRILDSPVVALPGQPEQEVPDSKNPAEEAPIITDDVISTEKNVEEQTAEVVEMTEDFPVPEEADVEVRTPPPPTRNHKGLARKVLPDILGLFNSRLWRLWNPNV</sequence>
<organism evidence="2 3">
    <name type="scientific">Hibiscus sabdariffa</name>
    <name type="common">roselle</name>
    <dbReference type="NCBI Taxonomy" id="183260"/>
    <lineage>
        <taxon>Eukaryota</taxon>
        <taxon>Viridiplantae</taxon>
        <taxon>Streptophyta</taxon>
        <taxon>Embryophyta</taxon>
        <taxon>Tracheophyta</taxon>
        <taxon>Spermatophyta</taxon>
        <taxon>Magnoliopsida</taxon>
        <taxon>eudicotyledons</taxon>
        <taxon>Gunneridae</taxon>
        <taxon>Pentapetalae</taxon>
        <taxon>rosids</taxon>
        <taxon>malvids</taxon>
        <taxon>Malvales</taxon>
        <taxon>Malvaceae</taxon>
        <taxon>Malvoideae</taxon>
        <taxon>Hibiscus</taxon>
    </lineage>
</organism>
<gene>
    <name evidence="2" type="ORF">V6N12_020761</name>
</gene>
<evidence type="ECO:0000313" key="2">
    <source>
        <dbReference type="EMBL" id="KAK8526283.1"/>
    </source>
</evidence>
<dbReference type="PANTHER" id="PTHR31903:SF4">
    <property type="entry name" value="OS11G0490300 PROTEIN"/>
    <property type="match status" value="1"/>
</dbReference>
<feature type="region of interest" description="Disordered" evidence="1">
    <location>
        <begin position="1"/>
        <end position="27"/>
    </location>
</feature>
<evidence type="ECO:0000256" key="1">
    <source>
        <dbReference type="SAM" id="MobiDB-lite"/>
    </source>
</evidence>
<name>A0ABR2CZ31_9ROSI</name>
<feature type="compositionally biased region" description="Low complexity" evidence="1">
    <location>
        <begin position="68"/>
        <end position="79"/>
    </location>
</feature>
<accession>A0ABR2CZ31</accession>
<protein>
    <submittedName>
        <fullName evidence="2">Uncharacterized protein</fullName>
    </submittedName>
</protein>
<feature type="compositionally biased region" description="Low complexity" evidence="1">
    <location>
        <begin position="17"/>
        <end position="27"/>
    </location>
</feature>
<keyword evidence="3" id="KW-1185">Reference proteome</keyword>
<feature type="region of interest" description="Disordered" evidence="1">
    <location>
        <begin position="228"/>
        <end position="253"/>
    </location>
</feature>
<comment type="caution">
    <text evidence="2">The sequence shown here is derived from an EMBL/GenBank/DDBJ whole genome shotgun (WGS) entry which is preliminary data.</text>
</comment>
<proteinExistence type="predicted"/>